<evidence type="ECO:0000256" key="2">
    <source>
        <dbReference type="ARBA" id="ARBA00022527"/>
    </source>
</evidence>
<dbReference type="InterPro" id="IPR011009">
    <property type="entry name" value="Kinase-like_dom_sf"/>
</dbReference>
<dbReference type="EC" id="2.7.11.1" evidence="1"/>
<dbReference type="InterPro" id="IPR024604">
    <property type="entry name" value="GSG2_C"/>
</dbReference>
<evidence type="ECO:0000256" key="9">
    <source>
        <dbReference type="SAM" id="MobiDB-lite"/>
    </source>
</evidence>
<evidence type="ECO:0000256" key="6">
    <source>
        <dbReference type="ARBA" id="ARBA00022840"/>
    </source>
</evidence>
<feature type="compositionally biased region" description="Polar residues" evidence="9">
    <location>
        <begin position="31"/>
        <end position="41"/>
    </location>
</feature>
<feature type="region of interest" description="Disordered" evidence="9">
    <location>
        <begin position="75"/>
        <end position="103"/>
    </location>
</feature>
<feature type="domain" description="Serine/threonine-protein kinase haspin C-terminal" evidence="10">
    <location>
        <begin position="400"/>
        <end position="484"/>
    </location>
</feature>
<dbReference type="SMART" id="SM01331">
    <property type="entry name" value="DUF3635"/>
    <property type="match status" value="1"/>
</dbReference>
<feature type="region of interest" description="Disordered" evidence="9">
    <location>
        <begin position="134"/>
        <end position="153"/>
    </location>
</feature>
<comment type="caution">
    <text evidence="11">The sequence shown here is derived from an EMBL/GenBank/DDBJ whole genome shotgun (WGS) entry which is preliminary data.</text>
</comment>
<keyword evidence="12" id="KW-1185">Reference proteome</keyword>
<feature type="region of interest" description="Disordered" evidence="9">
    <location>
        <begin position="1"/>
        <end position="45"/>
    </location>
</feature>
<keyword evidence="5" id="KW-0418">Kinase</keyword>
<dbReference type="SUPFAM" id="SSF56112">
    <property type="entry name" value="Protein kinase-like (PK-like)"/>
    <property type="match status" value="1"/>
</dbReference>
<reference evidence="11 12" key="1">
    <citation type="submission" date="2024-05" db="EMBL/GenBank/DDBJ databases">
        <title>Long read based assembly of the Candida bracarensis genome reveals expanded adhesin content.</title>
        <authorList>
            <person name="Marcet-Houben M."/>
            <person name="Ksiezopolska E."/>
            <person name="Gabaldon T."/>
        </authorList>
    </citation>
    <scope>NUCLEOTIDE SEQUENCE [LARGE SCALE GENOMIC DNA]</scope>
    <source>
        <strain evidence="11 12">CBM6</strain>
    </source>
</reference>
<dbReference type="Proteomes" id="UP001623330">
    <property type="component" value="Unassembled WGS sequence"/>
</dbReference>
<keyword evidence="6" id="KW-0067">ATP-binding</keyword>
<evidence type="ECO:0000313" key="11">
    <source>
        <dbReference type="EMBL" id="KAL3231693.1"/>
    </source>
</evidence>
<protein>
    <recommendedName>
        <fullName evidence="1">non-specific serine/threonine protein kinase</fullName>
        <ecNumber evidence="1">2.7.11.1</ecNumber>
    </recommendedName>
</protein>
<evidence type="ECO:0000256" key="4">
    <source>
        <dbReference type="ARBA" id="ARBA00022741"/>
    </source>
</evidence>
<keyword evidence="2" id="KW-0723">Serine/threonine-protein kinase</keyword>
<evidence type="ECO:0000256" key="7">
    <source>
        <dbReference type="ARBA" id="ARBA00047899"/>
    </source>
</evidence>
<comment type="catalytic activity">
    <reaction evidence="8">
        <text>L-seryl-[protein] + ATP = O-phospho-L-seryl-[protein] + ADP + H(+)</text>
        <dbReference type="Rhea" id="RHEA:17989"/>
        <dbReference type="Rhea" id="RHEA-COMP:9863"/>
        <dbReference type="Rhea" id="RHEA-COMP:11604"/>
        <dbReference type="ChEBI" id="CHEBI:15378"/>
        <dbReference type="ChEBI" id="CHEBI:29999"/>
        <dbReference type="ChEBI" id="CHEBI:30616"/>
        <dbReference type="ChEBI" id="CHEBI:83421"/>
        <dbReference type="ChEBI" id="CHEBI:456216"/>
        <dbReference type="EC" id="2.7.11.1"/>
    </reaction>
</comment>
<name>A0ABR4NTA2_9SACH</name>
<accession>A0ABR4NTA2</accession>
<dbReference type="PANTHER" id="PTHR24419">
    <property type="entry name" value="INTERLEUKIN-1 RECEPTOR-ASSOCIATED KINASE"/>
    <property type="match status" value="1"/>
</dbReference>
<evidence type="ECO:0000313" key="12">
    <source>
        <dbReference type="Proteomes" id="UP001623330"/>
    </source>
</evidence>
<dbReference type="EMBL" id="JBEVYD010000006">
    <property type="protein sequence ID" value="KAL3231693.1"/>
    <property type="molecule type" value="Genomic_DNA"/>
</dbReference>
<evidence type="ECO:0000256" key="8">
    <source>
        <dbReference type="ARBA" id="ARBA00048679"/>
    </source>
</evidence>
<evidence type="ECO:0000256" key="5">
    <source>
        <dbReference type="ARBA" id="ARBA00022777"/>
    </source>
</evidence>
<keyword evidence="4" id="KW-0547">Nucleotide-binding</keyword>
<evidence type="ECO:0000259" key="10">
    <source>
        <dbReference type="SMART" id="SM01331"/>
    </source>
</evidence>
<dbReference type="Pfam" id="PF12330">
    <property type="entry name" value="Haspin_kinase"/>
    <property type="match status" value="1"/>
</dbReference>
<gene>
    <name evidence="11" type="ORF">RNJ44_00228</name>
</gene>
<proteinExistence type="predicted"/>
<sequence>MDLLSSPKYSRHIVELSDDSDSSESPKGNRFSDTIIPSTGQDVDPIYHDSDNRYHDTEGIYHDKQLYNDNDKESACHGQEPNFGDAFDSAPMMDNTPSNRSNRRRPLALITNTANHRNFNSILKFWESMGNNESGNKTLKHKSSLQSLRSSKKSKLLPRIHNSTPKEPLNISAPIPDDISREKLRTKLRNSSPLISLSAKYPEPSHQPHVIDQLLELCDIHVVMTSKDKPMLGLYNQETDQYTPISPRLWRITTEKLGSFIHKRCEIPVTDNFTGSKSKSTQLLQQVTALRFCTSLQGFPKLLQSYVIKENSSFYLVLIMQDHGTPLEIDEKLSWESRFLILTKVVDILANAEQKCKFEHRNLITENIIVNSSVSSVVLSGISHSRMDIGNRTSCSPLTHLHFKNTSERETHNSVAQQLQGNWSDYKPYTNILWILSLINTLLNTSAPPKDKHKEKLQIMARRLASKRLFNRIKSCTELQRSLTKQAP</sequence>
<dbReference type="PANTHER" id="PTHR24419:SF18">
    <property type="entry name" value="SERINE_THREONINE-PROTEIN KINASE HASPIN"/>
    <property type="match status" value="1"/>
</dbReference>
<comment type="catalytic activity">
    <reaction evidence="7">
        <text>L-threonyl-[protein] + ATP = O-phospho-L-threonyl-[protein] + ADP + H(+)</text>
        <dbReference type="Rhea" id="RHEA:46608"/>
        <dbReference type="Rhea" id="RHEA-COMP:11060"/>
        <dbReference type="Rhea" id="RHEA-COMP:11605"/>
        <dbReference type="ChEBI" id="CHEBI:15378"/>
        <dbReference type="ChEBI" id="CHEBI:30013"/>
        <dbReference type="ChEBI" id="CHEBI:30616"/>
        <dbReference type="ChEBI" id="CHEBI:61977"/>
        <dbReference type="ChEBI" id="CHEBI:456216"/>
        <dbReference type="EC" id="2.7.11.1"/>
    </reaction>
</comment>
<evidence type="ECO:0000256" key="1">
    <source>
        <dbReference type="ARBA" id="ARBA00012513"/>
    </source>
</evidence>
<organism evidence="11 12">
    <name type="scientific">Nakaseomyces bracarensis</name>
    <dbReference type="NCBI Taxonomy" id="273131"/>
    <lineage>
        <taxon>Eukaryota</taxon>
        <taxon>Fungi</taxon>
        <taxon>Dikarya</taxon>
        <taxon>Ascomycota</taxon>
        <taxon>Saccharomycotina</taxon>
        <taxon>Saccharomycetes</taxon>
        <taxon>Saccharomycetales</taxon>
        <taxon>Saccharomycetaceae</taxon>
        <taxon>Nakaseomyces</taxon>
    </lineage>
</organism>
<evidence type="ECO:0000256" key="3">
    <source>
        <dbReference type="ARBA" id="ARBA00022679"/>
    </source>
</evidence>
<keyword evidence="3" id="KW-0808">Transferase</keyword>
<dbReference type="Gene3D" id="1.10.510.10">
    <property type="entry name" value="Transferase(Phosphotransferase) domain 1"/>
    <property type="match status" value="1"/>
</dbReference>